<sequence>MPLTVSDFVAVPEDVLGAVLAYSAWLESQGYKVKAEPYELEYPNTPVLKATRGTGEECFYEIASKVNRGRAEDWVRYGKASSTDTRFVVVVANGRTVATSDLAHLKTLGVGVHLISGSEVTELCPAKDLSLPIEFPAVSGPLAKKLATAKGLFADGHWREAYKEACLELEEAARRHLIKRVRAGATFASDKGKQVFYTEDKVSKLTLGGVELAFQQLAGPTQVESRVTQAIARVRPNRNAVTHKPKSAKQAQQLREQVGKDLIVIVNAMRMLR</sequence>
<name>A0ABU4GWG2_9MICO</name>
<evidence type="ECO:0000313" key="1">
    <source>
        <dbReference type="EMBL" id="MDW4571408.1"/>
    </source>
</evidence>
<evidence type="ECO:0008006" key="3">
    <source>
        <dbReference type="Google" id="ProtNLM"/>
    </source>
</evidence>
<proteinExistence type="predicted"/>
<dbReference type="Proteomes" id="UP001283109">
    <property type="component" value="Unassembled WGS sequence"/>
</dbReference>
<keyword evidence="2" id="KW-1185">Reference proteome</keyword>
<dbReference type="EMBL" id="JAWQEV010000001">
    <property type="protein sequence ID" value="MDW4571408.1"/>
    <property type="molecule type" value="Genomic_DNA"/>
</dbReference>
<comment type="caution">
    <text evidence="1">The sequence shown here is derived from an EMBL/GenBank/DDBJ whole genome shotgun (WGS) entry which is preliminary data.</text>
</comment>
<dbReference type="RefSeq" id="WP_318351950.1">
    <property type="nucleotide sequence ID" value="NZ_JAWQEV010000001.1"/>
</dbReference>
<reference evidence="1 2" key="1">
    <citation type="submission" date="2023-11" db="EMBL/GenBank/DDBJ databases">
        <title>Draft genome sequence of Microbacterium arthrosphaerae JCM 30492.</title>
        <authorList>
            <person name="Zhang G."/>
            <person name="Ding Y."/>
        </authorList>
    </citation>
    <scope>NUCLEOTIDE SEQUENCE [LARGE SCALE GENOMIC DNA]</scope>
    <source>
        <strain evidence="1 2">JCM 30492</strain>
    </source>
</reference>
<evidence type="ECO:0000313" key="2">
    <source>
        <dbReference type="Proteomes" id="UP001283109"/>
    </source>
</evidence>
<gene>
    <name evidence="1" type="ORF">R8Z58_01295</name>
</gene>
<organism evidence="1 2">
    <name type="scientific">Microbacterium arthrosphaerae</name>
    <dbReference type="NCBI Taxonomy" id="792652"/>
    <lineage>
        <taxon>Bacteria</taxon>
        <taxon>Bacillati</taxon>
        <taxon>Actinomycetota</taxon>
        <taxon>Actinomycetes</taxon>
        <taxon>Micrococcales</taxon>
        <taxon>Microbacteriaceae</taxon>
        <taxon>Microbacterium</taxon>
    </lineage>
</organism>
<accession>A0ABU4GWG2</accession>
<protein>
    <recommendedName>
        <fullName evidence="3">Restriction endonuclease type IV Mrr domain-containing protein</fullName>
    </recommendedName>
</protein>